<proteinExistence type="predicted"/>
<evidence type="ECO:0000313" key="2">
    <source>
        <dbReference type="Proteomes" id="UP000784294"/>
    </source>
</evidence>
<accession>A0A448WS92</accession>
<sequence length="64" mass="6841">MAPNGGAIWTDLQKIPTTECLAKNPSLLPIPLLPGDFVHVVTAEPGLSLQHAGQQPITWTTKII</sequence>
<feature type="non-terminal residue" evidence="1">
    <location>
        <position position="64"/>
    </location>
</feature>
<dbReference type="Proteomes" id="UP000784294">
    <property type="component" value="Unassembled WGS sequence"/>
</dbReference>
<keyword evidence="2" id="KW-1185">Reference proteome</keyword>
<organism evidence="1 2">
    <name type="scientific">Protopolystoma xenopodis</name>
    <dbReference type="NCBI Taxonomy" id="117903"/>
    <lineage>
        <taxon>Eukaryota</taxon>
        <taxon>Metazoa</taxon>
        <taxon>Spiralia</taxon>
        <taxon>Lophotrochozoa</taxon>
        <taxon>Platyhelminthes</taxon>
        <taxon>Monogenea</taxon>
        <taxon>Polyopisthocotylea</taxon>
        <taxon>Polystomatidea</taxon>
        <taxon>Polystomatidae</taxon>
        <taxon>Protopolystoma</taxon>
    </lineage>
</organism>
<gene>
    <name evidence="1" type="ORF">PXEA_LOCUS12351</name>
</gene>
<protein>
    <submittedName>
        <fullName evidence="1">Uncharacterized protein</fullName>
    </submittedName>
</protein>
<dbReference type="EMBL" id="CAAALY010039277">
    <property type="protein sequence ID" value="VEL18911.1"/>
    <property type="molecule type" value="Genomic_DNA"/>
</dbReference>
<reference evidence="1" key="1">
    <citation type="submission" date="2018-11" db="EMBL/GenBank/DDBJ databases">
        <authorList>
            <consortium name="Pathogen Informatics"/>
        </authorList>
    </citation>
    <scope>NUCLEOTIDE SEQUENCE</scope>
</reference>
<name>A0A448WS92_9PLAT</name>
<comment type="caution">
    <text evidence="1">The sequence shown here is derived from an EMBL/GenBank/DDBJ whole genome shotgun (WGS) entry which is preliminary data.</text>
</comment>
<dbReference type="AlphaFoldDB" id="A0A448WS92"/>
<evidence type="ECO:0000313" key="1">
    <source>
        <dbReference type="EMBL" id="VEL18911.1"/>
    </source>
</evidence>